<dbReference type="InterPro" id="IPR003593">
    <property type="entry name" value="AAA+_ATPase"/>
</dbReference>
<dbReference type="SUPFAM" id="SSF52540">
    <property type="entry name" value="P-loop containing nucleoside triphosphate hydrolases"/>
    <property type="match status" value="1"/>
</dbReference>
<evidence type="ECO:0000256" key="3">
    <source>
        <dbReference type="ARBA" id="ARBA00022741"/>
    </source>
</evidence>
<dbReference type="PANTHER" id="PTHR43335:SF2">
    <property type="entry name" value="ABC TRANSPORTER, ATP-BINDING PROTEIN"/>
    <property type="match status" value="1"/>
</dbReference>
<organism evidence="6 7">
    <name type="scientific">Paenibacillus oenotherae</name>
    <dbReference type="NCBI Taxonomy" id="1435645"/>
    <lineage>
        <taxon>Bacteria</taxon>
        <taxon>Bacillati</taxon>
        <taxon>Bacillota</taxon>
        <taxon>Bacilli</taxon>
        <taxon>Bacillales</taxon>
        <taxon>Paenibacillaceae</taxon>
        <taxon>Paenibacillus</taxon>
    </lineage>
</organism>
<comment type="similarity">
    <text evidence="1">Belongs to the ABC transporter superfamily.</text>
</comment>
<evidence type="ECO:0000313" key="6">
    <source>
        <dbReference type="EMBL" id="MBW7476032.1"/>
    </source>
</evidence>
<evidence type="ECO:0000256" key="4">
    <source>
        <dbReference type="ARBA" id="ARBA00022840"/>
    </source>
</evidence>
<dbReference type="InterPro" id="IPR003439">
    <property type="entry name" value="ABC_transporter-like_ATP-bd"/>
</dbReference>
<dbReference type="InterPro" id="IPR027417">
    <property type="entry name" value="P-loop_NTPase"/>
</dbReference>
<name>A0ABS7D7W7_9BACL</name>
<reference evidence="6 7" key="1">
    <citation type="submission" date="2021-07" db="EMBL/GenBank/DDBJ databases">
        <title>Paenibacillus radiodurans sp. nov., isolated from the southeastern edge of Tengger Desert.</title>
        <authorList>
            <person name="Zhang G."/>
        </authorList>
    </citation>
    <scope>NUCLEOTIDE SEQUENCE [LARGE SCALE GENOMIC DNA]</scope>
    <source>
        <strain evidence="6 7">DT7-4</strain>
    </source>
</reference>
<evidence type="ECO:0000256" key="2">
    <source>
        <dbReference type="ARBA" id="ARBA00022448"/>
    </source>
</evidence>
<dbReference type="Pfam" id="PF00005">
    <property type="entry name" value="ABC_tran"/>
    <property type="match status" value="1"/>
</dbReference>
<keyword evidence="4 6" id="KW-0067">ATP-binding</keyword>
<keyword evidence="7" id="KW-1185">Reference proteome</keyword>
<dbReference type="InterPro" id="IPR017871">
    <property type="entry name" value="ABC_transporter-like_CS"/>
</dbReference>
<evidence type="ECO:0000256" key="1">
    <source>
        <dbReference type="ARBA" id="ARBA00005417"/>
    </source>
</evidence>
<dbReference type="SMART" id="SM00382">
    <property type="entry name" value="AAA"/>
    <property type="match status" value="1"/>
</dbReference>
<evidence type="ECO:0000313" key="7">
    <source>
        <dbReference type="Proteomes" id="UP000812277"/>
    </source>
</evidence>
<feature type="domain" description="ABC transporter" evidence="5">
    <location>
        <begin position="4"/>
        <end position="231"/>
    </location>
</feature>
<dbReference type="EMBL" id="JAHZIJ010000010">
    <property type="protein sequence ID" value="MBW7476032.1"/>
    <property type="molecule type" value="Genomic_DNA"/>
</dbReference>
<dbReference type="PROSITE" id="PS00211">
    <property type="entry name" value="ABC_TRANSPORTER_1"/>
    <property type="match status" value="1"/>
</dbReference>
<evidence type="ECO:0000259" key="5">
    <source>
        <dbReference type="PROSITE" id="PS50893"/>
    </source>
</evidence>
<dbReference type="PROSITE" id="PS50893">
    <property type="entry name" value="ABC_TRANSPORTER_2"/>
    <property type="match status" value="1"/>
</dbReference>
<dbReference type="Gene3D" id="3.40.50.300">
    <property type="entry name" value="P-loop containing nucleotide triphosphate hydrolases"/>
    <property type="match status" value="1"/>
</dbReference>
<comment type="caution">
    <text evidence="6">The sequence shown here is derived from an EMBL/GenBank/DDBJ whole genome shotgun (WGS) entry which is preliminary data.</text>
</comment>
<dbReference type="Proteomes" id="UP000812277">
    <property type="component" value="Unassembled WGS sequence"/>
</dbReference>
<protein>
    <submittedName>
        <fullName evidence="6">ATP-binding cassette domain-containing protein</fullName>
    </submittedName>
</protein>
<keyword evidence="2" id="KW-0813">Transport</keyword>
<sequence length="292" mass="33087">MHRLQIDNISKKYGAFKALDNVSLTLSNGIFGLLGPNGAGKSTLMRILTTLQPFDTGSIKYGEISWKEMHKVQKIIGYLPQHFSLYKHLSVFECLKHISILKGVRKAELQEQVYNALEQVNLLQIKDQKIGKLSGGMLRRVGIAQAIIGNPQIIVVDEPTAGLDPEERIRFRNILHTIGRNNIIIISSHIVEDIETLCNEVAILHKGKILGKGTINSLKMNAENVIWSTKVEKNELFALQNEVKIISQQSKGDYYEVRYLGNTQRNPHDQLQEPTLEDAYFYFMQKVDNSQC</sequence>
<keyword evidence="3" id="KW-0547">Nucleotide-binding</keyword>
<accession>A0ABS7D7W7</accession>
<dbReference type="GO" id="GO:0005524">
    <property type="term" value="F:ATP binding"/>
    <property type="evidence" value="ECO:0007669"/>
    <property type="project" value="UniProtKB-KW"/>
</dbReference>
<dbReference type="RefSeq" id="WP_219873276.1">
    <property type="nucleotide sequence ID" value="NZ_JAHZIJ010000010.1"/>
</dbReference>
<gene>
    <name evidence="6" type="ORF">K0T92_14900</name>
</gene>
<proteinExistence type="inferred from homology"/>
<dbReference type="PANTHER" id="PTHR43335">
    <property type="entry name" value="ABC TRANSPORTER, ATP-BINDING PROTEIN"/>
    <property type="match status" value="1"/>
</dbReference>